<dbReference type="Pfam" id="PF13592">
    <property type="entry name" value="HTH_33"/>
    <property type="match status" value="1"/>
</dbReference>
<organism evidence="2 3">
    <name type="scientific">Noviherbaspirillum saxi</name>
    <dbReference type="NCBI Taxonomy" id="2320863"/>
    <lineage>
        <taxon>Bacteria</taxon>
        <taxon>Pseudomonadati</taxon>
        <taxon>Pseudomonadota</taxon>
        <taxon>Betaproteobacteria</taxon>
        <taxon>Burkholderiales</taxon>
        <taxon>Oxalobacteraceae</taxon>
        <taxon>Noviherbaspirillum</taxon>
    </lineage>
</organism>
<name>A0A3A3FIY7_9BURK</name>
<feature type="domain" description="Winged helix-turn helix" evidence="1">
    <location>
        <begin position="65"/>
        <end position="109"/>
    </location>
</feature>
<dbReference type="RefSeq" id="WP_119772405.1">
    <property type="nucleotide sequence ID" value="NZ_QYUO01000003.1"/>
</dbReference>
<dbReference type="Proteomes" id="UP000265955">
    <property type="component" value="Unassembled WGS sequence"/>
</dbReference>
<dbReference type="EMBL" id="QYUO01000003">
    <property type="protein sequence ID" value="RJF92504.1"/>
    <property type="molecule type" value="Genomic_DNA"/>
</dbReference>
<gene>
    <name evidence="2" type="ORF">D3871_28300</name>
</gene>
<dbReference type="AlphaFoldDB" id="A0A3A3FIY7"/>
<reference evidence="3" key="1">
    <citation type="submission" date="2018-09" db="EMBL/GenBank/DDBJ databases">
        <authorList>
            <person name="Zhu H."/>
        </authorList>
    </citation>
    <scope>NUCLEOTIDE SEQUENCE [LARGE SCALE GENOMIC DNA]</scope>
    <source>
        <strain evidence="3">K1R23-30</strain>
    </source>
</reference>
<comment type="caution">
    <text evidence="2">The sequence shown here is derived from an EMBL/GenBank/DDBJ whole genome shotgun (WGS) entry which is preliminary data.</text>
</comment>
<evidence type="ECO:0000313" key="3">
    <source>
        <dbReference type="Proteomes" id="UP000265955"/>
    </source>
</evidence>
<keyword evidence="3" id="KW-1185">Reference proteome</keyword>
<evidence type="ECO:0000313" key="2">
    <source>
        <dbReference type="EMBL" id="RJF92504.1"/>
    </source>
</evidence>
<accession>A0A3A3FIY7</accession>
<sequence>MKQAETTREFHVSRKSVSVWAKAQAVNKEGWRRKLLGSLPGLNPAQRQWLCKVPVRRAQANGFPNDAWTRRRIGQLIEQEFGIAYGKTTIWWLRKAMGFSCQRPAGRASQ</sequence>
<dbReference type="OrthoDB" id="9772604at2"/>
<protein>
    <submittedName>
        <fullName evidence="2">Transposase</fullName>
    </submittedName>
</protein>
<dbReference type="InterPro" id="IPR025959">
    <property type="entry name" value="Winged_HTH_dom"/>
</dbReference>
<proteinExistence type="predicted"/>
<evidence type="ECO:0000259" key="1">
    <source>
        <dbReference type="Pfam" id="PF13592"/>
    </source>
</evidence>